<dbReference type="Proteomes" id="UP000235371">
    <property type="component" value="Unassembled WGS sequence"/>
</dbReference>
<accession>A0A2J6TS73</accession>
<dbReference type="PANTHER" id="PTHR36978:SF4">
    <property type="entry name" value="P-LOOP CONTAINING NUCLEOSIDE TRIPHOSPHATE HYDROLASE PROTEIN"/>
    <property type="match status" value="1"/>
</dbReference>
<dbReference type="InterPro" id="IPR040632">
    <property type="entry name" value="Sulfotransfer_4"/>
</dbReference>
<dbReference type="STRING" id="1095630.A0A2J6TS73"/>
<sequence length="288" mass="32824">MALQLGDAKLTKLGLMMPTTNIDRRNSERVVPMKVLCLGQGRTGTASLRTALMHLGIRDVYHMVTVVDENPSDVSMWVEAIDAKYKGIGKPYGKEEFDKLLGHCMAVSDFPCIMFNEELVAAYPDAKILLTVRDDVESWYKSVMNTLWTGNFMFGRPTTILQTIVQSVVPRPSPWPVLQRLYRLTPLGNFPAEGRDWYKSYNENVRKLAEGKQFLEYNVKEGWGPLCKFLEVEEPDMPFPRVNDTKAWQDYVKKTNMQSLLELLGKAGKVVIPLAMGSFALWYMRTKL</sequence>
<name>A0A2J6TS73_9HELO</name>
<evidence type="ECO:0008006" key="3">
    <source>
        <dbReference type="Google" id="ProtNLM"/>
    </source>
</evidence>
<dbReference type="Pfam" id="PF17784">
    <property type="entry name" value="Sulfotransfer_4"/>
    <property type="match status" value="1"/>
</dbReference>
<dbReference type="PANTHER" id="PTHR36978">
    <property type="entry name" value="P-LOOP CONTAINING NUCLEOTIDE TRIPHOSPHATE HYDROLASE"/>
    <property type="match status" value="1"/>
</dbReference>
<keyword evidence="2" id="KW-1185">Reference proteome</keyword>
<dbReference type="EMBL" id="KZ613745">
    <property type="protein sequence ID" value="PMD65867.1"/>
    <property type="molecule type" value="Genomic_DNA"/>
</dbReference>
<dbReference type="AlphaFoldDB" id="A0A2J6TS73"/>
<dbReference type="RefSeq" id="XP_024742771.1">
    <property type="nucleotide sequence ID" value="XM_024884431.1"/>
</dbReference>
<dbReference type="InterPro" id="IPR027417">
    <property type="entry name" value="P-loop_NTPase"/>
</dbReference>
<organism evidence="1 2">
    <name type="scientific">Hyaloscypha bicolor E</name>
    <dbReference type="NCBI Taxonomy" id="1095630"/>
    <lineage>
        <taxon>Eukaryota</taxon>
        <taxon>Fungi</taxon>
        <taxon>Dikarya</taxon>
        <taxon>Ascomycota</taxon>
        <taxon>Pezizomycotina</taxon>
        <taxon>Leotiomycetes</taxon>
        <taxon>Helotiales</taxon>
        <taxon>Hyaloscyphaceae</taxon>
        <taxon>Hyaloscypha</taxon>
        <taxon>Hyaloscypha bicolor</taxon>
    </lineage>
</organism>
<protein>
    <recommendedName>
        <fullName evidence="3">NAD dependent epimerase/dehydratase</fullName>
    </recommendedName>
</protein>
<dbReference type="OrthoDB" id="408152at2759"/>
<dbReference type="SUPFAM" id="SSF52540">
    <property type="entry name" value="P-loop containing nucleoside triphosphate hydrolases"/>
    <property type="match status" value="1"/>
</dbReference>
<proteinExistence type="predicted"/>
<dbReference type="Gene3D" id="3.40.50.300">
    <property type="entry name" value="P-loop containing nucleotide triphosphate hydrolases"/>
    <property type="match status" value="1"/>
</dbReference>
<dbReference type="InParanoid" id="A0A2J6TS73"/>
<gene>
    <name evidence="1" type="ORF">K444DRAFT_639898</name>
</gene>
<evidence type="ECO:0000313" key="1">
    <source>
        <dbReference type="EMBL" id="PMD65867.1"/>
    </source>
</evidence>
<reference evidence="1 2" key="1">
    <citation type="submission" date="2016-04" db="EMBL/GenBank/DDBJ databases">
        <title>A degradative enzymes factory behind the ericoid mycorrhizal symbiosis.</title>
        <authorList>
            <consortium name="DOE Joint Genome Institute"/>
            <person name="Martino E."/>
            <person name="Morin E."/>
            <person name="Grelet G."/>
            <person name="Kuo A."/>
            <person name="Kohler A."/>
            <person name="Daghino S."/>
            <person name="Barry K."/>
            <person name="Choi C."/>
            <person name="Cichocki N."/>
            <person name="Clum A."/>
            <person name="Copeland A."/>
            <person name="Hainaut M."/>
            <person name="Haridas S."/>
            <person name="Labutti K."/>
            <person name="Lindquist E."/>
            <person name="Lipzen A."/>
            <person name="Khouja H.-R."/>
            <person name="Murat C."/>
            <person name="Ohm R."/>
            <person name="Olson A."/>
            <person name="Spatafora J."/>
            <person name="Veneault-Fourrey C."/>
            <person name="Henrissat B."/>
            <person name="Grigoriev I."/>
            <person name="Martin F."/>
            <person name="Perotto S."/>
        </authorList>
    </citation>
    <scope>NUCLEOTIDE SEQUENCE [LARGE SCALE GENOMIC DNA]</scope>
    <source>
        <strain evidence="1 2">E</strain>
    </source>
</reference>
<evidence type="ECO:0000313" key="2">
    <source>
        <dbReference type="Proteomes" id="UP000235371"/>
    </source>
</evidence>
<dbReference type="GeneID" id="36592508"/>